<dbReference type="InterPro" id="IPR008937">
    <property type="entry name" value="Ras-like_GEF"/>
</dbReference>
<dbReference type="PROSITE" id="PS50042">
    <property type="entry name" value="CNMP_BINDING_3"/>
    <property type="match status" value="1"/>
</dbReference>
<dbReference type="Pfam" id="PF00595">
    <property type="entry name" value="PDZ"/>
    <property type="match status" value="1"/>
</dbReference>
<dbReference type="Pfam" id="PF00788">
    <property type="entry name" value="RA"/>
    <property type="match status" value="1"/>
</dbReference>
<dbReference type="InterPro" id="IPR023578">
    <property type="entry name" value="Ras_GEF_dom_sf"/>
</dbReference>
<feature type="compositionally biased region" description="Low complexity" evidence="4">
    <location>
        <begin position="159"/>
        <end position="172"/>
    </location>
</feature>
<feature type="compositionally biased region" description="Low complexity" evidence="4">
    <location>
        <begin position="685"/>
        <end position="708"/>
    </location>
</feature>
<dbReference type="Pfam" id="PF00617">
    <property type="entry name" value="RasGEF"/>
    <property type="match status" value="1"/>
</dbReference>
<keyword evidence="11" id="KW-1185">Reference proteome</keyword>
<gene>
    <name evidence="10" type="ORF">DGAL_LOCUS17172</name>
</gene>
<dbReference type="InterPro" id="IPR000159">
    <property type="entry name" value="RA_dom"/>
</dbReference>
<feature type="region of interest" description="Disordered" evidence="4">
    <location>
        <begin position="1"/>
        <end position="43"/>
    </location>
</feature>
<evidence type="ECO:0000256" key="1">
    <source>
        <dbReference type="ARBA" id="ARBA00010829"/>
    </source>
</evidence>
<evidence type="ECO:0008006" key="12">
    <source>
        <dbReference type="Google" id="ProtNLM"/>
    </source>
</evidence>
<organism evidence="10 11">
    <name type="scientific">Daphnia galeata</name>
    <dbReference type="NCBI Taxonomy" id="27404"/>
    <lineage>
        <taxon>Eukaryota</taxon>
        <taxon>Metazoa</taxon>
        <taxon>Ecdysozoa</taxon>
        <taxon>Arthropoda</taxon>
        <taxon>Crustacea</taxon>
        <taxon>Branchiopoda</taxon>
        <taxon>Diplostraca</taxon>
        <taxon>Cladocera</taxon>
        <taxon>Anomopoda</taxon>
        <taxon>Daphniidae</taxon>
        <taxon>Daphnia</taxon>
    </lineage>
</organism>
<dbReference type="Gene3D" id="1.10.840.10">
    <property type="entry name" value="Ras guanine-nucleotide exchange factors catalytic domain"/>
    <property type="match status" value="1"/>
</dbReference>
<evidence type="ECO:0000313" key="11">
    <source>
        <dbReference type="Proteomes" id="UP000789390"/>
    </source>
</evidence>
<dbReference type="InterPro" id="IPR019804">
    <property type="entry name" value="Ras_G-nucl-exch_fac_CS"/>
</dbReference>
<feature type="domain" description="Ras-associating" evidence="8">
    <location>
        <begin position="818"/>
        <end position="904"/>
    </location>
</feature>
<dbReference type="PROSITE" id="PS50106">
    <property type="entry name" value="PDZ"/>
    <property type="match status" value="1"/>
</dbReference>
<dbReference type="CDD" id="cd06755">
    <property type="entry name" value="PDZ_RapGEF2_RapGEF6-like"/>
    <property type="match status" value="1"/>
</dbReference>
<feature type="region of interest" description="Disordered" evidence="4">
    <location>
        <begin position="667"/>
        <end position="711"/>
    </location>
</feature>
<feature type="compositionally biased region" description="Low complexity" evidence="4">
    <location>
        <begin position="1272"/>
        <end position="1288"/>
    </location>
</feature>
<dbReference type="CDD" id="cd01785">
    <property type="entry name" value="RA_PDZ-GEF1"/>
    <property type="match status" value="1"/>
</dbReference>
<feature type="region of interest" description="Disordered" evidence="4">
    <location>
        <begin position="81"/>
        <end position="110"/>
    </location>
</feature>
<dbReference type="SUPFAM" id="SSF50156">
    <property type="entry name" value="PDZ domain-like"/>
    <property type="match status" value="1"/>
</dbReference>
<dbReference type="InterPro" id="IPR000595">
    <property type="entry name" value="cNMP-bd_dom"/>
</dbReference>
<dbReference type="PROSITE" id="PS50200">
    <property type="entry name" value="RA"/>
    <property type="match status" value="1"/>
</dbReference>
<dbReference type="GO" id="GO:0016324">
    <property type="term" value="C:apical plasma membrane"/>
    <property type="evidence" value="ECO:0007669"/>
    <property type="project" value="TreeGrafter"/>
</dbReference>
<dbReference type="InterPro" id="IPR000651">
    <property type="entry name" value="Ras-like_Gua-exchang_fac_N"/>
</dbReference>
<name>A0A8J2S5A7_9CRUS</name>
<dbReference type="SMART" id="SM00228">
    <property type="entry name" value="PDZ"/>
    <property type="match status" value="1"/>
</dbReference>
<dbReference type="CDD" id="cd00155">
    <property type="entry name" value="RasGEF"/>
    <property type="match status" value="1"/>
</dbReference>
<dbReference type="PROSITE" id="PS50212">
    <property type="entry name" value="RASGEF_NTER"/>
    <property type="match status" value="1"/>
</dbReference>
<feature type="compositionally biased region" description="Basic residues" evidence="4">
    <location>
        <begin position="1163"/>
        <end position="1179"/>
    </location>
</feature>
<dbReference type="CDD" id="cd00038">
    <property type="entry name" value="CAP_ED"/>
    <property type="match status" value="1"/>
</dbReference>
<comment type="similarity">
    <text evidence="1">Belongs to the RAPGEF2 family.</text>
</comment>
<dbReference type="PANTHER" id="PTHR23113:SF249">
    <property type="entry name" value="RAP GUANINE NUCLEOTIDE EXCHANGE FACTOR 6"/>
    <property type="match status" value="1"/>
</dbReference>
<dbReference type="InterPro" id="IPR018490">
    <property type="entry name" value="cNMP-bd_dom_sf"/>
</dbReference>
<evidence type="ECO:0000256" key="2">
    <source>
        <dbReference type="ARBA" id="ARBA00022658"/>
    </source>
</evidence>
<feature type="compositionally biased region" description="Low complexity" evidence="4">
    <location>
        <begin position="1"/>
        <end position="18"/>
    </location>
</feature>
<dbReference type="PROSITE" id="PS50009">
    <property type="entry name" value="RASGEF_CAT"/>
    <property type="match status" value="1"/>
</dbReference>
<evidence type="ECO:0000259" key="7">
    <source>
        <dbReference type="PROSITE" id="PS50106"/>
    </source>
</evidence>
<feature type="region of interest" description="Disordered" evidence="4">
    <location>
        <begin position="1265"/>
        <end position="1393"/>
    </location>
</feature>
<dbReference type="Gene3D" id="3.10.20.90">
    <property type="entry name" value="Phosphatidylinositol 3-kinase Catalytic Subunit, Chain A, domain 1"/>
    <property type="match status" value="1"/>
</dbReference>
<feature type="compositionally biased region" description="Low complexity" evidence="4">
    <location>
        <begin position="87"/>
        <end position="98"/>
    </location>
</feature>
<dbReference type="Gene3D" id="2.30.42.10">
    <property type="match status" value="1"/>
</dbReference>
<evidence type="ECO:0000313" key="10">
    <source>
        <dbReference type="EMBL" id="CAH0113289.1"/>
    </source>
</evidence>
<dbReference type="InterPro" id="IPR001478">
    <property type="entry name" value="PDZ"/>
</dbReference>
<sequence length="1678" mass="182332">MQKYTRSSRSTTRGSSIESTEESAHDSHHLPLSSSASTTNANRQTVVAIPEPIRRWHSFHSRRSSFGHSAAPHLPVVVTGSPGGGASAAPASASSTPPITKPAARFLSPPPLTPRRRFSVCFGKRSGVSIRRPNECLILEPSEMLVVDYSDVPQRTQRSASTSSATASYTSAHLHHLDRSNNRMDNDQYRSGDMQHHPLMNHHHHRDPATVHVVGGGMGTQSHRSSRGSDTSSAYSGSDTMHSSVPSSDQDAEGVGIDGVDHDGDEVDLTGLMESIVDSDEEEDLAESIDSLTVRDTVRECLEKDPSDRTDDDIEILLEFTQHLRAFANMTLSVRRALCRVMVFAVVEKAGTVVMNDGEELDSWSVIINGHVEIDGGASGEPGRALHLGDSFGITPTMDKLYHRGVMRTKCDDCQFVCITQTDYFSILHKGEENTRRHEENGRVVLVTEQRAQIGAASSSQRSHIVIKGTVERLMSHLLEDSSGDPSYVEDFLLTHRIFIESPLIVCSQLLECFNDPTVRDKVTRVVLLWVNNHFTDFETDPCMMEFLETFECLLEQSKMQSHLRMLDFASAAKARSRTVTLTRPSRDEILHFSILGGFERGFGIFVSKVEKGSKAEEVGLKRGDQILEVNGQSFEHVSHVRALEILRASTHLSITVRSNLHAFKEMLNTPDNSPRPRGKKLESKSSSSNKMLGGSSSDVHSDSGSAGNTCPSPCKDKAALIGSKSAGGSGGFMTLGHKTKLKQIWGKVNQMARGKPGEAVGDEVMYGSTTGSADSSAAQSGAVGSALTGSSVNQMYMSHSNPDLTSICYDDPRADYPEHALKVFKADQSSKYLLIHKETTAREVVMLSLQEFQITDPSSNYSLCEVTVTDGGIIKQRRLPDQLQNLAERIGVASRYYLKNNHSTETLVPDELAGELMLQSQVQFLHLNAVEVAVQLTLQDFAIFTQIESTEYVDDLFQLRSKYGTPHLSQFSELVNREMFWVVTEICAEHNLMRRMRAIKQFIKVARQCKECKNFNSMFNIISGLGHGAVSRLKQTWEKLPGKYQRLFRDMQDLMDPSRNMSKYRNLINSEQVQPPMIPFFPVVKKDLTFIHLGNDTRVDGLINFEKLRMIAKEVRSLSHMCSAPYDLFTMLQLGGQPPSAAMMAMNQLTTGSGMAGGAVHHDRHHLSSATVKRRKKSAAMPNSKKMFEEAQMVRRVKAYLGNMKVITDEEQLRHMSVEVEPPAGGNQLAATTSNSGSSGGSGGGGGSESRATGALVLSAVNHHVRKRHPSPTLSTTSTASSTSATSESRRGQQGPKFGAASPQSVRKMLALSEPSKTRPYQAPNRPMGSCNVSMALPLPGSGLLQQHSPSPSPGLNRRVPGVPPQPPPIRTTPHERSHERSHSDAALPVDLNAESSSVTSLANLAAMRKSHMSGSATSSDSGGGGSGTSGGGSGSLHQPLGLGLTLGIGLGIGLGAGHGADGIDASYCNQFNSHSNNSTEVVSGGGHTHLLHHPSVHAGTTESPPVAPRTRVPLYPHGTQAEVVASTSINIPTVVVHDVTINKPARASYMKNANRVLPSLPLQPVVLKRRGPIIPRELPPRARRPPDYNVAAQMARMARLSRAHSHEGVTAGYYSSDPEEEDAERLESLFTLPLPCYRGGGAAVVENVAATMTKLKCQLFSGDVAAPDGKQLEAKD</sequence>
<feature type="domain" description="N-terminal Ras-GEF" evidence="9">
    <location>
        <begin position="462"/>
        <end position="575"/>
    </location>
</feature>
<dbReference type="InterPro" id="IPR036034">
    <property type="entry name" value="PDZ_sf"/>
</dbReference>
<evidence type="ECO:0000259" key="9">
    <source>
        <dbReference type="PROSITE" id="PS50212"/>
    </source>
</evidence>
<evidence type="ECO:0000259" key="5">
    <source>
        <dbReference type="PROSITE" id="PS50009"/>
    </source>
</evidence>
<feature type="compositionally biased region" description="Gly residues" evidence="4">
    <location>
        <begin position="1423"/>
        <end position="1436"/>
    </location>
</feature>
<dbReference type="CDD" id="cd06224">
    <property type="entry name" value="REM"/>
    <property type="match status" value="1"/>
</dbReference>
<feature type="compositionally biased region" description="Basic and acidic residues" evidence="4">
    <location>
        <begin position="175"/>
        <end position="196"/>
    </location>
</feature>
<dbReference type="SMART" id="SM00147">
    <property type="entry name" value="RasGEF"/>
    <property type="match status" value="1"/>
</dbReference>
<feature type="domain" description="PDZ" evidence="7">
    <location>
        <begin position="579"/>
        <end position="650"/>
    </location>
</feature>
<dbReference type="Pfam" id="PF00618">
    <property type="entry name" value="RasGEF_N"/>
    <property type="match status" value="1"/>
</dbReference>
<dbReference type="OrthoDB" id="21144at2759"/>
<dbReference type="InterPro" id="IPR001895">
    <property type="entry name" value="RASGEF_cat_dom"/>
</dbReference>
<dbReference type="PANTHER" id="PTHR23113">
    <property type="entry name" value="GUANINE NUCLEOTIDE EXCHANGE FACTOR"/>
    <property type="match status" value="1"/>
</dbReference>
<dbReference type="InterPro" id="IPR029071">
    <property type="entry name" value="Ubiquitin-like_domsf"/>
</dbReference>
<evidence type="ECO:0000259" key="6">
    <source>
        <dbReference type="PROSITE" id="PS50042"/>
    </source>
</evidence>
<feature type="domain" description="Cyclic nucleotide-binding" evidence="6">
    <location>
        <begin position="326"/>
        <end position="441"/>
    </location>
</feature>
<feature type="region of interest" description="Disordered" evidence="4">
    <location>
        <begin position="156"/>
        <end position="253"/>
    </location>
</feature>
<dbReference type="FunFam" id="2.60.120.10:FF:000088">
    <property type="entry name" value="Guanine nucleotide exchange factor"/>
    <property type="match status" value="1"/>
</dbReference>
<dbReference type="GO" id="GO:0007265">
    <property type="term" value="P:Ras protein signal transduction"/>
    <property type="evidence" value="ECO:0007669"/>
    <property type="project" value="TreeGrafter"/>
</dbReference>
<feature type="compositionally biased region" description="Pro residues" evidence="4">
    <location>
        <begin position="1363"/>
        <end position="1372"/>
    </location>
</feature>
<dbReference type="Proteomes" id="UP000789390">
    <property type="component" value="Unassembled WGS sequence"/>
</dbReference>
<dbReference type="SUPFAM" id="SSF54236">
    <property type="entry name" value="Ubiquitin-like"/>
    <property type="match status" value="1"/>
</dbReference>
<comment type="caution">
    <text evidence="10">The sequence shown here is derived from an EMBL/GenBank/DDBJ whole genome shotgun (WGS) entry which is preliminary data.</text>
</comment>
<dbReference type="SMART" id="SM00314">
    <property type="entry name" value="RA"/>
    <property type="match status" value="1"/>
</dbReference>
<dbReference type="SMART" id="SM00229">
    <property type="entry name" value="RasGEFN"/>
    <property type="match status" value="1"/>
</dbReference>
<evidence type="ECO:0000256" key="3">
    <source>
        <dbReference type="PROSITE-ProRule" id="PRU00168"/>
    </source>
</evidence>
<reference evidence="10" key="1">
    <citation type="submission" date="2021-11" db="EMBL/GenBank/DDBJ databases">
        <authorList>
            <person name="Schell T."/>
        </authorList>
    </citation>
    <scope>NUCLEOTIDE SEQUENCE</scope>
    <source>
        <strain evidence="10">M5</strain>
    </source>
</reference>
<evidence type="ECO:0000259" key="8">
    <source>
        <dbReference type="PROSITE" id="PS50200"/>
    </source>
</evidence>
<accession>A0A8J2S5A7</accession>
<dbReference type="GO" id="GO:0005085">
    <property type="term" value="F:guanyl-nucleotide exchange factor activity"/>
    <property type="evidence" value="ECO:0007669"/>
    <property type="project" value="UniProtKB-KW"/>
</dbReference>
<feature type="compositionally biased region" description="Low complexity" evidence="4">
    <location>
        <begin position="228"/>
        <end position="240"/>
    </location>
</feature>
<feature type="region of interest" description="Disordered" evidence="4">
    <location>
        <begin position="1157"/>
        <end position="1185"/>
    </location>
</feature>
<feature type="region of interest" description="Disordered" evidence="4">
    <location>
        <begin position="1223"/>
        <end position="1252"/>
    </location>
</feature>
<dbReference type="InterPro" id="IPR036964">
    <property type="entry name" value="RASGEF_cat_dom_sf"/>
</dbReference>
<proteinExistence type="inferred from homology"/>
<evidence type="ECO:0000256" key="4">
    <source>
        <dbReference type="SAM" id="MobiDB-lite"/>
    </source>
</evidence>
<dbReference type="SMART" id="SM00100">
    <property type="entry name" value="cNMP"/>
    <property type="match status" value="1"/>
</dbReference>
<feature type="region of interest" description="Disordered" evidence="4">
    <location>
        <begin position="1411"/>
        <end position="1438"/>
    </location>
</feature>
<feature type="region of interest" description="Disordered" evidence="4">
    <location>
        <begin position="1480"/>
        <end position="1509"/>
    </location>
</feature>
<protein>
    <recommendedName>
        <fullName evidence="12">Rap guanine nucleotide exchange factor</fullName>
    </recommendedName>
</protein>
<dbReference type="SUPFAM" id="SSF51206">
    <property type="entry name" value="cAMP-binding domain-like"/>
    <property type="match status" value="1"/>
</dbReference>
<dbReference type="Gene3D" id="2.60.120.10">
    <property type="entry name" value="Jelly Rolls"/>
    <property type="match status" value="1"/>
</dbReference>
<dbReference type="SUPFAM" id="SSF48366">
    <property type="entry name" value="Ras GEF"/>
    <property type="match status" value="1"/>
</dbReference>
<dbReference type="InterPro" id="IPR014710">
    <property type="entry name" value="RmlC-like_jellyroll"/>
</dbReference>
<dbReference type="PROSITE" id="PS00720">
    <property type="entry name" value="RASGEF"/>
    <property type="match status" value="1"/>
</dbReference>
<feature type="compositionally biased region" description="Gly residues" evidence="4">
    <location>
        <begin position="1239"/>
        <end position="1249"/>
    </location>
</feature>
<dbReference type="EMBL" id="CAKKLH010000337">
    <property type="protein sequence ID" value="CAH0113289.1"/>
    <property type="molecule type" value="Genomic_DNA"/>
</dbReference>
<feature type="domain" description="Ras-GEF" evidence="5">
    <location>
        <begin position="929"/>
        <end position="1156"/>
    </location>
</feature>
<feature type="compositionally biased region" description="Basic and acidic residues" evidence="4">
    <location>
        <begin position="1374"/>
        <end position="1385"/>
    </location>
</feature>
<dbReference type="Gene3D" id="1.20.870.10">
    <property type="entry name" value="Son of sevenless (SoS) protein Chain: S domain 1"/>
    <property type="match status" value="1"/>
</dbReference>
<feature type="compositionally biased region" description="Polar residues" evidence="4">
    <location>
        <begin position="32"/>
        <end position="43"/>
    </location>
</feature>
<keyword evidence="2 3" id="KW-0344">Guanine-nucleotide releasing factor</keyword>